<dbReference type="EMBL" id="CP028940">
    <property type="protein sequence ID" value="QKM60076.1"/>
    <property type="molecule type" value="Genomic_DNA"/>
</dbReference>
<gene>
    <name evidence="2" type="ORF">DN92_02945</name>
</gene>
<feature type="domain" description="Haemolysin activator HlyB C-terminal" evidence="1">
    <location>
        <begin position="229"/>
        <end position="531"/>
    </location>
</feature>
<evidence type="ECO:0000313" key="2">
    <source>
        <dbReference type="EMBL" id="QKM60076.1"/>
    </source>
</evidence>
<organism evidence="2 3">
    <name type="scientific">Polynucleobacter arcticus</name>
    <dbReference type="NCBI Taxonomy" id="1743165"/>
    <lineage>
        <taxon>Bacteria</taxon>
        <taxon>Pseudomonadati</taxon>
        <taxon>Pseudomonadota</taxon>
        <taxon>Betaproteobacteria</taxon>
        <taxon>Burkholderiales</taxon>
        <taxon>Burkholderiaceae</taxon>
        <taxon>Polynucleobacter</taxon>
    </lineage>
</organism>
<dbReference type="InterPro" id="IPR005565">
    <property type="entry name" value="Hemolysn_activator_HlyB_C"/>
</dbReference>
<reference evidence="2 3" key="1">
    <citation type="submission" date="2018-04" db="EMBL/GenBank/DDBJ databases">
        <title>Polynucleobacter sp. UK-Long2-W17 genome.</title>
        <authorList>
            <person name="Hahn M.W."/>
        </authorList>
    </citation>
    <scope>NUCLEOTIDE SEQUENCE [LARGE SCALE GENOMIC DNA]</scope>
    <source>
        <strain evidence="2 3">UK-Long2-W17</strain>
    </source>
</reference>
<keyword evidence="3" id="KW-1185">Reference proteome</keyword>
<evidence type="ECO:0000259" key="1">
    <source>
        <dbReference type="Pfam" id="PF03865"/>
    </source>
</evidence>
<dbReference type="Proteomes" id="UP000501090">
    <property type="component" value="Chromosome"/>
</dbReference>
<dbReference type="PANTHER" id="PTHR34597:SF1">
    <property type="entry name" value="HEME_HEMOPEXIN TRANSPORTER PROTEIN HUXB"/>
    <property type="match status" value="1"/>
</dbReference>
<name>A0A6M9PQH1_9BURK</name>
<dbReference type="Pfam" id="PF03865">
    <property type="entry name" value="ShlB"/>
    <property type="match status" value="1"/>
</dbReference>
<protein>
    <recommendedName>
        <fullName evidence="1">Haemolysin activator HlyB C-terminal domain-containing protein</fullName>
    </recommendedName>
</protein>
<dbReference type="GO" id="GO:0046819">
    <property type="term" value="P:protein secretion by the type V secretion system"/>
    <property type="evidence" value="ECO:0007669"/>
    <property type="project" value="TreeGrafter"/>
</dbReference>
<proteinExistence type="predicted"/>
<evidence type="ECO:0000313" key="3">
    <source>
        <dbReference type="Proteomes" id="UP000501090"/>
    </source>
</evidence>
<dbReference type="PANTHER" id="PTHR34597">
    <property type="entry name" value="SLR1661 PROTEIN"/>
    <property type="match status" value="1"/>
</dbReference>
<dbReference type="KEGG" id="pard:DN92_02945"/>
<sequence length="590" mass="62651">MAAVDQHMHLLNKPQKFLQMKTYTLHVRMVSSIALACLGMGTTTLVSAQGSGTVGVSQAPAVLASTTPAKSPNPSQDARVVKAVSWDNSIDPQVNAMMEKAQASLLGQQLANAQITEQEAQLTKALRDQGYLIGQVVVSAADRAAFYQTGDLRLSIFLGKIGQIVVKNTSAVNSDWVQVVVDQNLCPNGVGNDCVLTKTNFERMTQLLYDTVGLQTGGLEFSSQGMPVGQTQLTVTTLSKEAQIKGAVGADNQGFSSTGQYRLATSLSANNLLGVGDVLGINLNVSNQGSVSGAIDLSGPLAANGLRWQGSVSRSQFSLPSYNNTSGFGNALSLGVAYPLLRGLDQNWTAGLNAVVVATSSETGGVSTANKTLQSGQLTVDGNSGDRSILLGQNTWFFRSALTVGQVMDDANSLSSPYYEAVGGYTKLAFQGVGKIILSDAHSIYSVINIRGQAANTNLDAYERMMIGGYSGLRAYSVEQGSINQGTISSLELRKAFNTEYGQFVPVIFADYLNGWVTHGPDIGWQAATGYSNLNLTNHIVASDAGIGLDWNYFNKYSLSASWAKRLPMSPAGTYGNGNSQFWFVAQVRF</sequence>
<dbReference type="InterPro" id="IPR051544">
    <property type="entry name" value="TPS_OM_transporter"/>
</dbReference>
<dbReference type="Gene3D" id="2.40.160.50">
    <property type="entry name" value="membrane protein fhac: a member of the omp85/tpsb transporter family"/>
    <property type="match status" value="1"/>
</dbReference>
<dbReference type="GO" id="GO:0098046">
    <property type="term" value="C:type V protein secretion system complex"/>
    <property type="evidence" value="ECO:0007669"/>
    <property type="project" value="TreeGrafter"/>
</dbReference>
<dbReference type="AlphaFoldDB" id="A0A6M9PQH1"/>
<accession>A0A6M9PQH1</accession>
<dbReference type="GO" id="GO:0008320">
    <property type="term" value="F:protein transmembrane transporter activity"/>
    <property type="evidence" value="ECO:0007669"/>
    <property type="project" value="TreeGrafter"/>
</dbReference>